<keyword evidence="2" id="KW-1003">Cell membrane</keyword>
<dbReference type="OrthoDB" id="9802264at2"/>
<gene>
    <name evidence="9" type="ORF">SAMN05216175_103260</name>
</gene>
<evidence type="ECO:0000256" key="7">
    <source>
        <dbReference type="ARBA" id="ARBA00023136"/>
    </source>
</evidence>
<dbReference type="InterPro" id="IPR050093">
    <property type="entry name" value="ABC_SmlMolc_Importer"/>
</dbReference>
<evidence type="ECO:0000259" key="8">
    <source>
        <dbReference type="PROSITE" id="PS50893"/>
    </source>
</evidence>
<keyword evidence="5 9" id="KW-0067">ATP-binding</keyword>
<keyword evidence="10" id="KW-1185">Reference proteome</keyword>
<dbReference type="PROSITE" id="PS00211">
    <property type="entry name" value="ABC_TRANSPORTER_1"/>
    <property type="match status" value="1"/>
</dbReference>
<evidence type="ECO:0000256" key="2">
    <source>
        <dbReference type="ARBA" id="ARBA00022475"/>
    </source>
</evidence>
<keyword evidence="7" id="KW-0472">Membrane</keyword>
<name>A0A1I2PBU1_9GAMM</name>
<evidence type="ECO:0000256" key="3">
    <source>
        <dbReference type="ARBA" id="ARBA00022519"/>
    </source>
</evidence>
<feature type="domain" description="ABC transporter" evidence="8">
    <location>
        <begin position="2"/>
        <end position="199"/>
    </location>
</feature>
<dbReference type="PANTHER" id="PTHR42781">
    <property type="entry name" value="SPERMIDINE/PUTRESCINE IMPORT ATP-BINDING PROTEIN POTA"/>
    <property type="match status" value="1"/>
</dbReference>
<dbReference type="AlphaFoldDB" id="A0A1I2PBU1"/>
<dbReference type="RefSeq" id="WP_090725855.1">
    <property type="nucleotide sequence ID" value="NZ_FOOU01000003.1"/>
</dbReference>
<accession>A0A1I2PBU1</accession>
<dbReference type="PANTHER" id="PTHR42781:SF1">
    <property type="entry name" value="THIAMINE IMPORT ATP-BINDING PROTEIN THIQ"/>
    <property type="match status" value="1"/>
</dbReference>
<evidence type="ECO:0000256" key="1">
    <source>
        <dbReference type="ARBA" id="ARBA00022448"/>
    </source>
</evidence>
<dbReference type="InterPro" id="IPR003593">
    <property type="entry name" value="AAA+_ATPase"/>
</dbReference>
<evidence type="ECO:0000256" key="6">
    <source>
        <dbReference type="ARBA" id="ARBA00022967"/>
    </source>
</evidence>
<reference evidence="10" key="1">
    <citation type="submission" date="2016-10" db="EMBL/GenBank/DDBJ databases">
        <authorList>
            <person name="Varghese N."/>
            <person name="Submissions S."/>
        </authorList>
    </citation>
    <scope>NUCLEOTIDE SEQUENCE [LARGE SCALE GENOMIC DNA]</scope>
    <source>
        <strain evidence="10">CGMCC 1.10971</strain>
    </source>
</reference>
<sequence>MLNIENLQLTLDGWPLRYQMQIDTGEIVAIQGISGVGKTTLLNLIGGYLMADSGTVKWNQHPINSLPIEKRPVSMLFQDHNLFEHISVLDNLCLGFSAAAPVDAIMDAARHLGVDEQLAKKPATLSGGQRQRIALIRTLLRPEPIVLLDEPFAELDPSTREKAALWTRAQAKLAGKTVLLVTHQDEDVERVADRKIILS</sequence>
<dbReference type="InterPro" id="IPR003439">
    <property type="entry name" value="ABC_transporter-like_ATP-bd"/>
</dbReference>
<proteinExistence type="predicted"/>
<organism evidence="9 10">
    <name type="scientific">Neptunomonas qingdaonensis</name>
    <dbReference type="NCBI Taxonomy" id="1045558"/>
    <lineage>
        <taxon>Bacteria</taxon>
        <taxon>Pseudomonadati</taxon>
        <taxon>Pseudomonadota</taxon>
        <taxon>Gammaproteobacteria</taxon>
        <taxon>Oceanospirillales</taxon>
        <taxon>Oceanospirillaceae</taxon>
        <taxon>Neptunomonas</taxon>
    </lineage>
</organism>
<dbReference type="EMBL" id="FOOU01000003">
    <property type="protein sequence ID" value="SFG10911.1"/>
    <property type="molecule type" value="Genomic_DNA"/>
</dbReference>
<dbReference type="Gene3D" id="3.40.50.300">
    <property type="entry name" value="P-loop containing nucleotide triphosphate hydrolases"/>
    <property type="match status" value="1"/>
</dbReference>
<keyword evidence="3" id="KW-0997">Cell inner membrane</keyword>
<evidence type="ECO:0000256" key="5">
    <source>
        <dbReference type="ARBA" id="ARBA00022840"/>
    </source>
</evidence>
<protein>
    <submittedName>
        <fullName evidence="9">Thiamine transport system ATP-binding protein</fullName>
    </submittedName>
</protein>
<dbReference type="Proteomes" id="UP000198623">
    <property type="component" value="Unassembled WGS sequence"/>
</dbReference>
<dbReference type="InterPro" id="IPR027417">
    <property type="entry name" value="P-loop_NTPase"/>
</dbReference>
<keyword evidence="6" id="KW-1278">Translocase</keyword>
<dbReference type="GO" id="GO:0005524">
    <property type="term" value="F:ATP binding"/>
    <property type="evidence" value="ECO:0007669"/>
    <property type="project" value="UniProtKB-KW"/>
</dbReference>
<dbReference type="SMART" id="SM00382">
    <property type="entry name" value="AAA"/>
    <property type="match status" value="1"/>
</dbReference>
<dbReference type="GO" id="GO:0016887">
    <property type="term" value="F:ATP hydrolysis activity"/>
    <property type="evidence" value="ECO:0007669"/>
    <property type="project" value="InterPro"/>
</dbReference>
<evidence type="ECO:0000313" key="9">
    <source>
        <dbReference type="EMBL" id="SFG10911.1"/>
    </source>
</evidence>
<dbReference type="SUPFAM" id="SSF52540">
    <property type="entry name" value="P-loop containing nucleoside triphosphate hydrolases"/>
    <property type="match status" value="1"/>
</dbReference>
<evidence type="ECO:0000313" key="10">
    <source>
        <dbReference type="Proteomes" id="UP000198623"/>
    </source>
</evidence>
<dbReference type="STRING" id="1045558.SAMN05216175_103260"/>
<keyword evidence="4" id="KW-0547">Nucleotide-binding</keyword>
<dbReference type="InterPro" id="IPR017871">
    <property type="entry name" value="ABC_transporter-like_CS"/>
</dbReference>
<keyword evidence="1" id="KW-0813">Transport</keyword>
<dbReference type="Pfam" id="PF00005">
    <property type="entry name" value="ABC_tran"/>
    <property type="match status" value="1"/>
</dbReference>
<evidence type="ECO:0000256" key="4">
    <source>
        <dbReference type="ARBA" id="ARBA00022741"/>
    </source>
</evidence>
<dbReference type="PROSITE" id="PS50893">
    <property type="entry name" value="ABC_TRANSPORTER_2"/>
    <property type="match status" value="1"/>
</dbReference>